<feature type="compositionally biased region" description="Basic and acidic residues" evidence="1">
    <location>
        <begin position="220"/>
        <end position="229"/>
    </location>
</feature>
<evidence type="ECO:0000256" key="1">
    <source>
        <dbReference type="SAM" id="MobiDB-lite"/>
    </source>
</evidence>
<protein>
    <submittedName>
        <fullName evidence="2">Uncharacterized protein</fullName>
    </submittedName>
</protein>
<feature type="compositionally biased region" description="Low complexity" evidence="1">
    <location>
        <begin position="43"/>
        <end position="54"/>
    </location>
</feature>
<accession>A0A9P5GVK3</accession>
<dbReference type="Proteomes" id="UP000722485">
    <property type="component" value="Unassembled WGS sequence"/>
</dbReference>
<dbReference type="AlphaFoldDB" id="A0A9P5GVK3"/>
<feature type="compositionally biased region" description="Polar residues" evidence="1">
    <location>
        <begin position="1"/>
        <end position="19"/>
    </location>
</feature>
<feature type="region of interest" description="Disordered" evidence="1">
    <location>
        <begin position="200"/>
        <end position="242"/>
    </location>
</feature>
<feature type="region of interest" description="Disordered" evidence="1">
    <location>
        <begin position="1"/>
        <end position="94"/>
    </location>
</feature>
<feature type="compositionally biased region" description="Polar residues" evidence="1">
    <location>
        <begin position="233"/>
        <end position="242"/>
    </location>
</feature>
<feature type="compositionally biased region" description="Polar residues" evidence="1">
    <location>
        <begin position="200"/>
        <end position="214"/>
    </location>
</feature>
<dbReference type="OrthoDB" id="5397183at2759"/>
<gene>
    <name evidence="2" type="ORF">G7Z17_g12421</name>
</gene>
<dbReference type="EMBL" id="JAANBB010000559">
    <property type="protein sequence ID" value="KAF7539467.1"/>
    <property type="molecule type" value="Genomic_DNA"/>
</dbReference>
<comment type="caution">
    <text evidence="2">The sequence shown here is derived from an EMBL/GenBank/DDBJ whole genome shotgun (WGS) entry which is preliminary data.</text>
</comment>
<reference evidence="2" key="1">
    <citation type="submission" date="2020-03" db="EMBL/GenBank/DDBJ databases">
        <title>Draft Genome Sequence of Cylindrodendrum hubeiense.</title>
        <authorList>
            <person name="Buettner E."/>
            <person name="Kellner H."/>
        </authorList>
    </citation>
    <scope>NUCLEOTIDE SEQUENCE</scope>
    <source>
        <strain evidence="2">IHI 201604</strain>
    </source>
</reference>
<name>A0A9P5GVK3_9HYPO</name>
<sequence>MPTPPLQRQLTGNPGSTDTRASKVPCLVSPTVSFKGPSQQRDSTSGFTPPSSGTAKRHRLDSSDSELYDSRHKRLRTEKQSLPDSSPTPLLNLQTPTASSCLPWASDVSVEQQDYQEQASTPFMFCDVGSTVSVSSALQSTHKPSQALSGPDPFDDPELEQFMEQISDDLMTSVFPSQANQDDTEDTFSLADFDEETMTELLSGSSGQRTQRPPSSVVRAYDRDSRSADEFDTNLQHSSPSASLELAVPVKDDSPLEQDVDWGHVHESAQRLPTANSPAGPEETRTLHRVGSQTTQRAYFHILQAPATSKTSTPTPSITPLLLKPHKTFFHIQEMLAAKVDMFKNQPEAVFELFARVVYSSRENLYHKQHFQFRSLFKESPPYPNGILIG</sequence>
<feature type="compositionally biased region" description="Polar residues" evidence="1">
    <location>
        <begin position="30"/>
        <end position="42"/>
    </location>
</feature>
<organism evidence="2 3">
    <name type="scientific">Cylindrodendrum hubeiense</name>
    <dbReference type="NCBI Taxonomy" id="595255"/>
    <lineage>
        <taxon>Eukaryota</taxon>
        <taxon>Fungi</taxon>
        <taxon>Dikarya</taxon>
        <taxon>Ascomycota</taxon>
        <taxon>Pezizomycotina</taxon>
        <taxon>Sordariomycetes</taxon>
        <taxon>Hypocreomycetidae</taxon>
        <taxon>Hypocreales</taxon>
        <taxon>Nectriaceae</taxon>
        <taxon>Cylindrodendrum</taxon>
    </lineage>
</organism>
<evidence type="ECO:0000313" key="3">
    <source>
        <dbReference type="Proteomes" id="UP000722485"/>
    </source>
</evidence>
<feature type="compositionally biased region" description="Polar residues" evidence="1">
    <location>
        <begin position="80"/>
        <end position="94"/>
    </location>
</feature>
<evidence type="ECO:0000313" key="2">
    <source>
        <dbReference type="EMBL" id="KAF7539467.1"/>
    </source>
</evidence>
<proteinExistence type="predicted"/>
<keyword evidence="3" id="KW-1185">Reference proteome</keyword>